<dbReference type="Gene3D" id="2.120.10.80">
    <property type="entry name" value="Kelch-type beta propeller"/>
    <property type="match status" value="1"/>
</dbReference>
<evidence type="ECO:0000313" key="3">
    <source>
        <dbReference type="Proteomes" id="UP001295444"/>
    </source>
</evidence>
<reference evidence="2" key="1">
    <citation type="submission" date="2022-03" db="EMBL/GenBank/DDBJ databases">
        <authorList>
            <person name="Alioto T."/>
            <person name="Alioto T."/>
            <person name="Gomez Garrido J."/>
        </authorList>
    </citation>
    <scope>NUCLEOTIDE SEQUENCE</scope>
</reference>
<keyword evidence="1" id="KW-0880">Kelch repeat</keyword>
<evidence type="ECO:0000256" key="1">
    <source>
        <dbReference type="ARBA" id="ARBA00022441"/>
    </source>
</evidence>
<dbReference type="GO" id="GO:0006338">
    <property type="term" value="P:chromatin remodeling"/>
    <property type="evidence" value="ECO:0007669"/>
    <property type="project" value="TreeGrafter"/>
</dbReference>
<proteinExistence type="predicted"/>
<dbReference type="Pfam" id="PF01344">
    <property type="entry name" value="Kelch_1"/>
    <property type="match status" value="1"/>
</dbReference>
<dbReference type="InterPro" id="IPR006652">
    <property type="entry name" value="Kelch_1"/>
</dbReference>
<dbReference type="AlphaFoldDB" id="A0AAD1T443"/>
<sequence length="64" mass="6827">MALSPAVSGSAALQPRWKRVVGWSGPVPRPRHGHRAVAIKELIVVFGGGNEGIVDELHVYNTGK</sequence>
<name>A0AAD1T443_PELCU</name>
<evidence type="ECO:0000313" key="2">
    <source>
        <dbReference type="EMBL" id="CAH2316411.1"/>
    </source>
</evidence>
<keyword evidence="3" id="KW-1185">Reference proteome</keyword>
<gene>
    <name evidence="2" type="ORF">PECUL_23A023252</name>
</gene>
<dbReference type="InterPro" id="IPR015915">
    <property type="entry name" value="Kelch-typ_b-propeller"/>
</dbReference>
<dbReference type="InterPro" id="IPR043536">
    <property type="entry name" value="HCF1/2"/>
</dbReference>
<dbReference type="GO" id="GO:0003713">
    <property type="term" value="F:transcription coactivator activity"/>
    <property type="evidence" value="ECO:0007669"/>
    <property type="project" value="TreeGrafter"/>
</dbReference>
<dbReference type="EMBL" id="OW240920">
    <property type="protein sequence ID" value="CAH2316411.1"/>
    <property type="molecule type" value="Genomic_DNA"/>
</dbReference>
<organism evidence="2 3">
    <name type="scientific">Pelobates cultripes</name>
    <name type="common">Western spadefoot toad</name>
    <dbReference type="NCBI Taxonomy" id="61616"/>
    <lineage>
        <taxon>Eukaryota</taxon>
        <taxon>Metazoa</taxon>
        <taxon>Chordata</taxon>
        <taxon>Craniata</taxon>
        <taxon>Vertebrata</taxon>
        <taxon>Euteleostomi</taxon>
        <taxon>Amphibia</taxon>
        <taxon>Batrachia</taxon>
        <taxon>Anura</taxon>
        <taxon>Pelobatoidea</taxon>
        <taxon>Pelobatidae</taxon>
        <taxon>Pelobates</taxon>
    </lineage>
</organism>
<dbReference type="GO" id="GO:0035097">
    <property type="term" value="C:histone methyltransferase complex"/>
    <property type="evidence" value="ECO:0007669"/>
    <property type="project" value="TreeGrafter"/>
</dbReference>
<protein>
    <submittedName>
        <fullName evidence="2">Host cell factor 1</fullName>
    </submittedName>
</protein>
<dbReference type="PANTHER" id="PTHR46003">
    <property type="entry name" value="HOST CELL FACTOR"/>
    <property type="match status" value="1"/>
</dbReference>
<dbReference type="Proteomes" id="UP001295444">
    <property type="component" value="Chromosome 09"/>
</dbReference>
<accession>A0AAD1T443</accession>
<dbReference type="PANTHER" id="PTHR46003:SF3">
    <property type="entry name" value="HOST CELL FACTOR 1"/>
    <property type="match status" value="1"/>
</dbReference>
<dbReference type="SUPFAM" id="SSF117281">
    <property type="entry name" value="Kelch motif"/>
    <property type="match status" value="1"/>
</dbReference>